<evidence type="ECO:0000256" key="10">
    <source>
        <dbReference type="SAM" id="MobiDB-lite"/>
    </source>
</evidence>
<evidence type="ECO:0000256" key="4">
    <source>
        <dbReference type="ARBA" id="ARBA00022574"/>
    </source>
</evidence>
<keyword evidence="5" id="KW-0507">mRNA processing</keyword>
<dbReference type="VEuPathDB" id="FungiDB:AB675_7247"/>
<proteinExistence type="predicted"/>
<dbReference type="InterPro" id="IPR050785">
    <property type="entry name" value="PAN2-PAN3_catalytic_subunit"/>
</dbReference>
<dbReference type="Gene3D" id="2.130.10.10">
    <property type="entry name" value="YVTN repeat-like/Quinoprotein amine dehydrogenase"/>
    <property type="match status" value="1"/>
</dbReference>
<keyword evidence="7" id="KW-0479">Metal-binding</keyword>
<dbReference type="GO" id="GO:0000932">
    <property type="term" value="C:P-body"/>
    <property type="evidence" value="ECO:0007669"/>
    <property type="project" value="TreeGrafter"/>
</dbReference>
<evidence type="ECO:0000259" key="11">
    <source>
        <dbReference type="PROSITE" id="PS50235"/>
    </source>
</evidence>
<dbReference type="InterPro" id="IPR012337">
    <property type="entry name" value="RNaseH-like_sf"/>
</dbReference>
<keyword evidence="4" id="KW-0853">WD repeat</keyword>
<organism evidence="12 13">
    <name type="scientific">Cyphellophora attinorum</name>
    <dbReference type="NCBI Taxonomy" id="1664694"/>
    <lineage>
        <taxon>Eukaryota</taxon>
        <taxon>Fungi</taxon>
        <taxon>Dikarya</taxon>
        <taxon>Ascomycota</taxon>
        <taxon>Pezizomycotina</taxon>
        <taxon>Eurotiomycetes</taxon>
        <taxon>Chaetothyriomycetidae</taxon>
        <taxon>Chaetothyriales</taxon>
        <taxon>Cyphellophoraceae</taxon>
        <taxon>Cyphellophora</taxon>
    </lineage>
</organism>
<sequence length="1062" mass="118840">MAALDWNEIARVAVPPSIPPSTASAAIFDDVQELVWIATQDGRIASHHGPDLRKYTSVRAHINEGRIHQLLSHERGILSISNHSIHLISRRGPALWHIPMPQTTFLRCMCFTNGTSHLLVASTQPGFLVVDIEKGVVVSQHTARVPYKLLRKGRQICAATEHGEVDILDPLDYSVRTTFKAHSHIITDMDVKGDYLVTCGQSTRHIGPPMVDYLAKVYDLARNIQLSPIPFSVGAAHVRLHPKLQTTSIVLSQTGQIQVLDLMDPLNVALRQANVQFIQSIEVSTSGDALLINDSSGIVYLWGAQPGVRFNNMSKEIEFASPPDQTTIPQVDWQDSPLNAVGIPYYTERLFSAWPSHMVFEVGAPPVQPDPNLAHYLQPMELGHVAQNVFRKGRSNSYINSLLQLYRFVPLLRNVALQHAATSCVDGSCLLCEFGFLFDMMEKAAGQNCQATNLLRTFGLSRAAASSNLFETSATAAGVPLGNIIQHVNRFFLKHMADDYAKMNQSRDGIDEILSTNFFEVICCNVCRSESTKHSSTYLHELSYTVTDMRDHRPRMHRFSQILKQSIERETKNRAWCNRCHRYQQLAIRKTIRQLPYVLMINTAIVTPATRQIWETPHFLPQEIGIMLGDKVNIYEGSDLNLHVRNKAPNLLVYELVGYVADVDTDDRQQPHLVSVINTEVSNKKTNQGQKTFPNWHLFNDFLVDRVDPREATHFNKSWKLPSIICYQAKTAHGKIDDTWRSAVDTQLLHLPYSMNNVPASQKCHMLSSAESPNAGMHIALDTEFVELEKAEIDVKADGTRETIRPAKNGLARVSVLRGEGAAEGLTFIDDYITISETIVDYKTQYSGIRPGDLDPISSTHNLVPLKVAYKKLWILLNLGCVFVGHGLASDFRKANIHIPKSQTIDTQYLYFSPSKNRRLSLRYLAWAVFGEYIQEETMDEAQNVDGHDSIEDAHMALRLWRKYQEYEQKGEAEHMVEEIFRKGQRFGWKPPLRSGERLPFAEGGPSSNFASGRNTPEPGMAGPPGTPGTGPRISASTLSPYRSGMGGSSDAGSRLAESPLR</sequence>
<evidence type="ECO:0000256" key="2">
    <source>
        <dbReference type="ARBA" id="ARBA00004496"/>
    </source>
</evidence>
<dbReference type="AlphaFoldDB" id="A0A0N1H290"/>
<dbReference type="OrthoDB" id="16516at2759"/>
<keyword evidence="13" id="KW-1185">Reference proteome</keyword>
<keyword evidence="9" id="KW-0269">Exonuclease</keyword>
<dbReference type="SMART" id="SM00479">
    <property type="entry name" value="EXOIII"/>
    <property type="match status" value="1"/>
</dbReference>
<dbReference type="SUPFAM" id="SSF50978">
    <property type="entry name" value="WD40 repeat-like"/>
    <property type="match status" value="1"/>
</dbReference>
<evidence type="ECO:0000313" key="13">
    <source>
        <dbReference type="Proteomes" id="UP000038010"/>
    </source>
</evidence>
<dbReference type="GO" id="GO:0046872">
    <property type="term" value="F:metal ion binding"/>
    <property type="evidence" value="ECO:0007669"/>
    <property type="project" value="UniProtKB-KW"/>
</dbReference>
<dbReference type="GeneID" id="28739481"/>
<dbReference type="InterPro" id="IPR036397">
    <property type="entry name" value="RNaseH_sf"/>
</dbReference>
<protein>
    <submittedName>
        <fullName evidence="12">PAB-dependent poly(A)-specific ribonuclease subunit pan2</fullName>
    </submittedName>
</protein>
<dbReference type="Pfam" id="PF20770">
    <property type="entry name" value="PAN2_N"/>
    <property type="match status" value="1"/>
</dbReference>
<dbReference type="RefSeq" id="XP_017994283.1">
    <property type="nucleotide sequence ID" value="XM_018147601.1"/>
</dbReference>
<dbReference type="InterPro" id="IPR028881">
    <property type="entry name" value="PAN2_UCH_dom"/>
</dbReference>
<comment type="subcellular location">
    <subcellularLocation>
        <location evidence="2">Cytoplasm</location>
    </subcellularLocation>
</comment>
<evidence type="ECO:0000256" key="6">
    <source>
        <dbReference type="ARBA" id="ARBA00022722"/>
    </source>
</evidence>
<dbReference type="PROSITE" id="PS50235">
    <property type="entry name" value="USP_3"/>
    <property type="match status" value="1"/>
</dbReference>
<dbReference type="STRING" id="1664694.A0A0N1H290"/>
<feature type="compositionally biased region" description="Polar residues" evidence="10">
    <location>
        <begin position="1006"/>
        <end position="1015"/>
    </location>
</feature>
<dbReference type="InterPro" id="IPR036322">
    <property type="entry name" value="WD40_repeat_dom_sf"/>
</dbReference>
<dbReference type="GO" id="GO:0006397">
    <property type="term" value="P:mRNA processing"/>
    <property type="evidence" value="ECO:0007669"/>
    <property type="project" value="UniProtKB-KW"/>
</dbReference>
<dbReference type="InterPro" id="IPR013520">
    <property type="entry name" value="Ribonucl_H"/>
</dbReference>
<dbReference type="GO" id="GO:0031251">
    <property type="term" value="C:PAN complex"/>
    <property type="evidence" value="ECO:0007669"/>
    <property type="project" value="TreeGrafter"/>
</dbReference>
<evidence type="ECO:0000256" key="3">
    <source>
        <dbReference type="ARBA" id="ARBA00022490"/>
    </source>
</evidence>
<evidence type="ECO:0000256" key="1">
    <source>
        <dbReference type="ARBA" id="ARBA00001663"/>
    </source>
</evidence>
<dbReference type="SUPFAM" id="SSF54001">
    <property type="entry name" value="Cysteine proteinases"/>
    <property type="match status" value="1"/>
</dbReference>
<dbReference type="GO" id="GO:0000289">
    <property type="term" value="P:nuclear-transcribed mRNA poly(A) tail shortening"/>
    <property type="evidence" value="ECO:0007669"/>
    <property type="project" value="TreeGrafter"/>
</dbReference>
<gene>
    <name evidence="12" type="ORF">AB675_7247</name>
</gene>
<keyword evidence="6" id="KW-0540">Nuclease</keyword>
<dbReference type="InterPro" id="IPR048841">
    <property type="entry name" value="PAN2_N"/>
</dbReference>
<feature type="region of interest" description="Disordered" evidence="10">
    <location>
        <begin position="992"/>
        <end position="1062"/>
    </location>
</feature>
<evidence type="ECO:0000313" key="12">
    <source>
        <dbReference type="EMBL" id="KPI34320.1"/>
    </source>
</evidence>
<keyword evidence="8" id="KW-0378">Hydrolase</keyword>
<dbReference type="CDD" id="cd06143">
    <property type="entry name" value="PAN2_exo"/>
    <property type="match status" value="1"/>
</dbReference>
<accession>A0A0N1H290</accession>
<dbReference type="GO" id="GO:0004535">
    <property type="term" value="F:poly(A)-specific ribonuclease activity"/>
    <property type="evidence" value="ECO:0007669"/>
    <property type="project" value="UniProtKB-EC"/>
</dbReference>
<dbReference type="PANTHER" id="PTHR15728">
    <property type="entry name" value="DEADENYLATION COMPLEX CATALYTIC SUBUNIT PAN2"/>
    <property type="match status" value="1"/>
</dbReference>
<dbReference type="FunFam" id="3.30.420.10:FF:000028">
    <property type="entry name" value="PAN2-PAN3 deadenylation complex catalytic subunit PAN2"/>
    <property type="match status" value="1"/>
</dbReference>
<dbReference type="InterPro" id="IPR028889">
    <property type="entry name" value="USP"/>
</dbReference>
<comment type="caution">
    <text evidence="12">The sequence shown here is derived from an EMBL/GenBank/DDBJ whole genome shotgun (WGS) entry which is preliminary data.</text>
</comment>
<dbReference type="InterPro" id="IPR038765">
    <property type="entry name" value="Papain-like_cys_pep_sf"/>
</dbReference>
<feature type="domain" description="USP" evidence="11">
    <location>
        <begin position="388"/>
        <end position="730"/>
    </location>
</feature>
<evidence type="ECO:0000256" key="8">
    <source>
        <dbReference type="ARBA" id="ARBA00022801"/>
    </source>
</evidence>
<dbReference type="Pfam" id="PF13423">
    <property type="entry name" value="UCH_1"/>
    <property type="match status" value="1"/>
</dbReference>
<dbReference type="InterPro" id="IPR015943">
    <property type="entry name" value="WD40/YVTN_repeat-like_dom_sf"/>
</dbReference>
<keyword evidence="3" id="KW-0963">Cytoplasm</keyword>
<dbReference type="Gene3D" id="3.30.420.10">
    <property type="entry name" value="Ribonuclease H-like superfamily/Ribonuclease H"/>
    <property type="match status" value="1"/>
</dbReference>
<dbReference type="PANTHER" id="PTHR15728:SF0">
    <property type="entry name" value="PAN2-PAN3 DEADENYLATION COMPLEX CATALYTIC SUBUNIT PAN2"/>
    <property type="match status" value="1"/>
</dbReference>
<evidence type="ECO:0000256" key="5">
    <source>
        <dbReference type="ARBA" id="ARBA00022664"/>
    </source>
</evidence>
<dbReference type="SUPFAM" id="SSF53098">
    <property type="entry name" value="Ribonuclease H-like"/>
    <property type="match status" value="1"/>
</dbReference>
<evidence type="ECO:0000256" key="9">
    <source>
        <dbReference type="ARBA" id="ARBA00022839"/>
    </source>
</evidence>
<dbReference type="Proteomes" id="UP000038010">
    <property type="component" value="Unassembled WGS sequence"/>
</dbReference>
<evidence type="ECO:0000256" key="7">
    <source>
        <dbReference type="ARBA" id="ARBA00022723"/>
    </source>
</evidence>
<name>A0A0N1H290_9EURO</name>
<comment type="catalytic activity">
    <reaction evidence="1">
        <text>Exonucleolytic cleavage of poly(A) to 5'-AMP.</text>
        <dbReference type="EC" id="3.1.13.4"/>
    </reaction>
</comment>
<dbReference type="Gene3D" id="3.90.70.10">
    <property type="entry name" value="Cysteine proteinases"/>
    <property type="match status" value="1"/>
</dbReference>
<dbReference type="FunFam" id="2.130.10.10:FF:000459">
    <property type="entry name" value="PAN2-PAN3 deadenylation complex catalytic subunit PAN2"/>
    <property type="match status" value="1"/>
</dbReference>
<dbReference type="EMBL" id="LFJN01000067">
    <property type="protein sequence ID" value="KPI34320.1"/>
    <property type="molecule type" value="Genomic_DNA"/>
</dbReference>
<dbReference type="GO" id="GO:0003676">
    <property type="term" value="F:nucleic acid binding"/>
    <property type="evidence" value="ECO:0007669"/>
    <property type="project" value="InterPro"/>
</dbReference>
<dbReference type="Pfam" id="PF00929">
    <property type="entry name" value="RNase_T"/>
    <property type="match status" value="1"/>
</dbReference>
<reference evidence="12 13" key="1">
    <citation type="submission" date="2015-06" db="EMBL/GenBank/DDBJ databases">
        <title>Draft genome of the ant-associated black yeast Phialophora attae CBS 131958.</title>
        <authorList>
            <person name="Moreno L.F."/>
            <person name="Stielow B.J."/>
            <person name="de Hoog S."/>
            <person name="Vicente V.A."/>
            <person name="Weiss V.A."/>
            <person name="de Vries M."/>
            <person name="Cruz L.M."/>
            <person name="Souza E.M."/>
        </authorList>
    </citation>
    <scope>NUCLEOTIDE SEQUENCE [LARGE SCALE GENOMIC DNA]</scope>
    <source>
        <strain evidence="12 13">CBS 131958</strain>
    </source>
</reference>